<evidence type="ECO:0000313" key="2">
    <source>
        <dbReference type="Proteomes" id="UP000483293"/>
    </source>
</evidence>
<name>A0A6L9SXM0_9BIFI</name>
<dbReference type="RefSeq" id="WP_163197912.1">
    <property type="nucleotide sequence ID" value="NZ_WHZV01000012.1"/>
</dbReference>
<organism evidence="1 2">
    <name type="scientific">Bifidobacterium platyrrhinorum</name>
    <dbReference type="NCBI Taxonomy" id="2661628"/>
    <lineage>
        <taxon>Bacteria</taxon>
        <taxon>Bacillati</taxon>
        <taxon>Actinomycetota</taxon>
        <taxon>Actinomycetes</taxon>
        <taxon>Bifidobacteriales</taxon>
        <taxon>Bifidobacteriaceae</taxon>
        <taxon>Bifidobacterium</taxon>
    </lineage>
</organism>
<protein>
    <submittedName>
        <fullName evidence="1">Uncharacterized protein</fullName>
    </submittedName>
</protein>
<keyword evidence="2" id="KW-1185">Reference proteome</keyword>
<gene>
    <name evidence="1" type="ORF">GFD21_10380</name>
</gene>
<sequence>MNIDYTKIAQKIAANVDPYDDACADEEKTHLLRKAQIYATLALADQIRLQTLITARLLAELGDSVSTPEAKKYEHDEPNQVGGICINAITVDDLKHLGIENPEHAWEDFG</sequence>
<evidence type="ECO:0000313" key="1">
    <source>
        <dbReference type="EMBL" id="NEG56152.1"/>
    </source>
</evidence>
<comment type="caution">
    <text evidence="1">The sequence shown here is derived from an EMBL/GenBank/DDBJ whole genome shotgun (WGS) entry which is preliminary data.</text>
</comment>
<dbReference type="Proteomes" id="UP000483293">
    <property type="component" value="Unassembled WGS sequence"/>
</dbReference>
<dbReference type="EMBL" id="WHZV01000012">
    <property type="protein sequence ID" value="NEG56152.1"/>
    <property type="molecule type" value="Genomic_DNA"/>
</dbReference>
<dbReference type="AlphaFoldDB" id="A0A6L9SXM0"/>
<accession>A0A6L9SXM0</accession>
<reference evidence="1 2" key="1">
    <citation type="submission" date="2019-10" db="EMBL/GenBank/DDBJ databases">
        <title>Bifidobacterium from non-human primates.</title>
        <authorList>
            <person name="Modesto M."/>
        </authorList>
    </citation>
    <scope>NUCLEOTIDE SEQUENCE [LARGE SCALE GENOMIC DNA]</scope>
    <source>
        <strain evidence="1 2">SMA15</strain>
    </source>
</reference>
<proteinExistence type="predicted"/>